<keyword evidence="1" id="KW-0732">Signal</keyword>
<proteinExistence type="predicted"/>
<name>A0ABW1TGZ2_9LACO</name>
<sequence>MNKKWRVLFIAILEVVVLGLGGLQVAHAATTTTVPGKGTPSASATSVMGVYMNTGFSLQPEDQYVVINKATTLTTATGHSVLDAINLLASDHFQWYSSADKGATWAKVTTGITANLTVTPTTLGTTYYQQSFQYYSGLMPPILGATTYYSRVAAVTAVAAPIPATKLDVTAASDYLYNNQSTAMTTTVDATPTPADATGHVTWGSDNTDLASVDSTTGVVTANTSGKSGTVTITGTMTNDDGSTVIGSTKITIGGGLNDQTTDEGKTATFDIQGDFNGDPSAIVWHKVDSSGNDTVVASGTDRSYTTPVTTASDDKATYYAVLTMGTGTTAKTITTNKATLNVTINRTPNVTVKTSVENLTDNSGNTATAVTNIINGDTVKISGTVTENNVNSNLNDADFLLKVPSNINNTILTIDGKNHSYYPASIDGESYIVASGLNFGDQKSHTFSFQFDSMETENMTAITKVEFQGYDSSNTMLDTFSGDDITLGFTDGQLQATAHDVDFGTLTYDNVNREVTGNVVDGDDLLSVTDNRRDKTAMNITLQQKTPFSDGSHDMAATLSYDDGDGLLPLSTDAQIVASSTADAPVPSLGTSTGASLKLRLANAGIVPGNYVTVLTWTITDAPS</sequence>
<evidence type="ECO:0008006" key="4">
    <source>
        <dbReference type="Google" id="ProtNLM"/>
    </source>
</evidence>
<keyword evidence="3" id="KW-1185">Reference proteome</keyword>
<dbReference type="Gene3D" id="2.60.40.1080">
    <property type="match status" value="1"/>
</dbReference>
<evidence type="ECO:0000256" key="1">
    <source>
        <dbReference type="SAM" id="SignalP"/>
    </source>
</evidence>
<dbReference type="EMBL" id="JBHSSI010000047">
    <property type="protein sequence ID" value="MFC6260909.1"/>
    <property type="molecule type" value="Genomic_DNA"/>
</dbReference>
<evidence type="ECO:0000313" key="3">
    <source>
        <dbReference type="Proteomes" id="UP001596283"/>
    </source>
</evidence>
<dbReference type="InterPro" id="IPR008964">
    <property type="entry name" value="Invasin/intimin_cell_adhesion"/>
</dbReference>
<dbReference type="SUPFAM" id="SSF49373">
    <property type="entry name" value="Invasin/intimin cell-adhesion fragments"/>
    <property type="match status" value="1"/>
</dbReference>
<feature type="chain" id="PRO_5045299405" description="BIG2 domain-containing protein" evidence="1">
    <location>
        <begin position="29"/>
        <end position="625"/>
    </location>
</feature>
<comment type="caution">
    <text evidence="2">The sequence shown here is derived from an EMBL/GenBank/DDBJ whole genome shotgun (WGS) entry which is preliminary data.</text>
</comment>
<reference evidence="3" key="1">
    <citation type="journal article" date="2019" name="Int. J. Syst. Evol. Microbiol.">
        <title>The Global Catalogue of Microorganisms (GCM) 10K type strain sequencing project: providing services to taxonomists for standard genome sequencing and annotation.</title>
        <authorList>
            <consortium name="The Broad Institute Genomics Platform"/>
            <consortium name="The Broad Institute Genome Sequencing Center for Infectious Disease"/>
            <person name="Wu L."/>
            <person name="Ma J."/>
        </authorList>
    </citation>
    <scope>NUCLEOTIDE SEQUENCE [LARGE SCALE GENOMIC DNA]</scope>
    <source>
        <strain evidence="3">CCM 8908</strain>
    </source>
</reference>
<gene>
    <name evidence="2" type="ORF">ACFP1C_08165</name>
</gene>
<dbReference type="RefSeq" id="WP_125687245.1">
    <property type="nucleotide sequence ID" value="NZ_JBHSSI010000047.1"/>
</dbReference>
<protein>
    <recommendedName>
        <fullName evidence="4">BIG2 domain-containing protein</fullName>
    </recommendedName>
</protein>
<dbReference type="Proteomes" id="UP001596283">
    <property type="component" value="Unassembled WGS sequence"/>
</dbReference>
<organism evidence="2 3">
    <name type="scientific">Levilactobacillus fujinensis</name>
    <dbReference type="NCBI Taxonomy" id="2486024"/>
    <lineage>
        <taxon>Bacteria</taxon>
        <taxon>Bacillati</taxon>
        <taxon>Bacillota</taxon>
        <taxon>Bacilli</taxon>
        <taxon>Lactobacillales</taxon>
        <taxon>Lactobacillaceae</taxon>
        <taxon>Levilactobacillus</taxon>
    </lineage>
</organism>
<feature type="signal peptide" evidence="1">
    <location>
        <begin position="1"/>
        <end position="28"/>
    </location>
</feature>
<evidence type="ECO:0000313" key="2">
    <source>
        <dbReference type="EMBL" id="MFC6260909.1"/>
    </source>
</evidence>
<accession>A0ABW1TGZ2</accession>